<reference evidence="7 8" key="1">
    <citation type="submission" date="2022-02" db="EMBL/GenBank/DDBJ databases">
        <authorList>
            <person name="Cha I.-T."/>
            <person name="Lee K.-E."/>
            <person name="Park S.-J."/>
        </authorList>
    </citation>
    <scope>NUCLEOTIDE SEQUENCE [LARGE SCALE GENOMIC DNA]</scope>
    <source>
        <strain evidence="7 8">K3R-10</strain>
    </source>
</reference>
<dbReference type="PANTHER" id="PTHR30349">
    <property type="entry name" value="PHAGE INTEGRASE-RELATED"/>
    <property type="match status" value="1"/>
</dbReference>
<dbReference type="PROSITE" id="PS51900">
    <property type="entry name" value="CB"/>
    <property type="match status" value="1"/>
</dbReference>
<gene>
    <name evidence="7" type="ORF">MG292_06510</name>
</gene>
<reference evidence="7 8" key="2">
    <citation type="submission" date="2023-06" db="EMBL/GenBank/DDBJ databases">
        <title>Complete Genome Sequence of Flavobacterium keumense K3R-10.</title>
        <authorList>
            <person name="Jeong H."/>
            <person name="Jhang S.Y."/>
            <person name="Kim J.N."/>
        </authorList>
    </citation>
    <scope>NUCLEOTIDE SEQUENCE [LARGE SCALE GENOMIC DNA]</scope>
    <source>
        <strain evidence="7 8">K3R-10</strain>
    </source>
</reference>
<dbReference type="InterPro" id="IPR013762">
    <property type="entry name" value="Integrase-like_cat_sf"/>
</dbReference>
<evidence type="ECO:0000313" key="7">
    <source>
        <dbReference type="EMBL" id="WGK93749.1"/>
    </source>
</evidence>
<dbReference type="Gene3D" id="1.10.443.10">
    <property type="entry name" value="Intergrase catalytic core"/>
    <property type="match status" value="1"/>
</dbReference>
<comment type="similarity">
    <text evidence="1">Belongs to the 'phage' integrase family.</text>
</comment>
<keyword evidence="3 5" id="KW-0238">DNA-binding</keyword>
<dbReference type="InterPro" id="IPR044068">
    <property type="entry name" value="CB"/>
</dbReference>
<evidence type="ECO:0000256" key="4">
    <source>
        <dbReference type="ARBA" id="ARBA00023172"/>
    </source>
</evidence>
<name>A0ABY8N3B3_9FLAO</name>
<dbReference type="Pfam" id="PF00589">
    <property type="entry name" value="Phage_integrase"/>
    <property type="match status" value="1"/>
</dbReference>
<accession>A0ABY8N3B3</accession>
<dbReference type="InterPro" id="IPR050090">
    <property type="entry name" value="Tyrosine_recombinase_XerCD"/>
</dbReference>
<proteinExistence type="inferred from homology"/>
<organism evidence="7 8">
    <name type="scientific">Flavobacterium keumense</name>
    <dbReference type="NCBI Taxonomy" id="1306518"/>
    <lineage>
        <taxon>Bacteria</taxon>
        <taxon>Pseudomonadati</taxon>
        <taxon>Bacteroidota</taxon>
        <taxon>Flavobacteriia</taxon>
        <taxon>Flavobacteriales</taxon>
        <taxon>Flavobacteriaceae</taxon>
        <taxon>Flavobacterium</taxon>
    </lineage>
</organism>
<dbReference type="InterPro" id="IPR025269">
    <property type="entry name" value="SAM-like_dom"/>
</dbReference>
<evidence type="ECO:0000256" key="5">
    <source>
        <dbReference type="PROSITE-ProRule" id="PRU01248"/>
    </source>
</evidence>
<keyword evidence="8" id="KW-1185">Reference proteome</keyword>
<dbReference type="SUPFAM" id="SSF56349">
    <property type="entry name" value="DNA breaking-rejoining enzymes"/>
    <property type="match status" value="1"/>
</dbReference>
<dbReference type="Proteomes" id="UP001232117">
    <property type="component" value="Chromosome"/>
</dbReference>
<evidence type="ECO:0000313" key="8">
    <source>
        <dbReference type="Proteomes" id="UP001232117"/>
    </source>
</evidence>
<dbReference type="RefSeq" id="WP_264533523.1">
    <property type="nucleotide sequence ID" value="NZ_CP092332.1"/>
</dbReference>
<dbReference type="Pfam" id="PF13102">
    <property type="entry name" value="Phage_int_SAM_5"/>
    <property type="match status" value="1"/>
</dbReference>
<dbReference type="EMBL" id="CP092332">
    <property type="protein sequence ID" value="WGK93749.1"/>
    <property type="molecule type" value="Genomic_DNA"/>
</dbReference>
<protein>
    <submittedName>
        <fullName evidence="7">Site-specific integrase</fullName>
    </submittedName>
</protein>
<keyword evidence="2" id="KW-0229">DNA integration</keyword>
<sequence>MATINFRVKSNSNPSPIYLRFKDKKIFDIETKTGLIINPIFWDIPKQKIRNVIDVPNRNEINEKLTLLPIHLINMYNQSYSSGEVISKNWVDKVIGDFFNRPKLTEEGVIDETKIYFTSYAQDWLDNKAKKFKVSANKYMDDTTIAHYQQVLNNFKDFEGKNKVKLTDLSNDFLDRFSIYLSDVKSYAEKTTKRKIGRIKFFCQRAESENISINKNYKERIFVKEEELEYKQPYLNEAEINKIFKFDFSHDKLMENVRDNFIIGLWTGLRVSDFLTRLDVSNIDDGFINIKTMKTKTKVTIPIHSQVAEILKKRNGNLPSKISEQKFNDKIKIIAQLCDIDEEMIGGVVKVDKKTKIKRKVIGTYKKWELVTSHICRRSFATNLFGKVPNKTLLDVCGWANEEMLFNYNKQTKMESALVLKKHWEANS</sequence>
<evidence type="ECO:0000256" key="3">
    <source>
        <dbReference type="ARBA" id="ARBA00023125"/>
    </source>
</evidence>
<feature type="domain" description="Core-binding (CB)" evidence="6">
    <location>
        <begin position="130"/>
        <end position="207"/>
    </location>
</feature>
<dbReference type="InterPro" id="IPR002104">
    <property type="entry name" value="Integrase_catalytic"/>
</dbReference>
<evidence type="ECO:0000256" key="2">
    <source>
        <dbReference type="ARBA" id="ARBA00022908"/>
    </source>
</evidence>
<keyword evidence="4" id="KW-0233">DNA recombination</keyword>
<dbReference type="PANTHER" id="PTHR30349:SF64">
    <property type="entry name" value="PROPHAGE INTEGRASE INTD-RELATED"/>
    <property type="match status" value="1"/>
</dbReference>
<dbReference type="Gene3D" id="1.10.150.130">
    <property type="match status" value="1"/>
</dbReference>
<evidence type="ECO:0000259" key="6">
    <source>
        <dbReference type="PROSITE" id="PS51900"/>
    </source>
</evidence>
<dbReference type="InterPro" id="IPR010998">
    <property type="entry name" value="Integrase_recombinase_N"/>
</dbReference>
<evidence type="ECO:0000256" key="1">
    <source>
        <dbReference type="ARBA" id="ARBA00008857"/>
    </source>
</evidence>
<dbReference type="InterPro" id="IPR011010">
    <property type="entry name" value="DNA_brk_join_enz"/>
</dbReference>